<dbReference type="PANTHER" id="PTHR12215">
    <property type="entry name" value="PHOSPHOPANTETHEINE TRANSFERASE"/>
    <property type="match status" value="1"/>
</dbReference>
<evidence type="ECO:0000313" key="4">
    <source>
        <dbReference type="EMBL" id="KAL2062529.1"/>
    </source>
</evidence>
<organism evidence="4 5">
    <name type="scientific">Oculimacula yallundae</name>
    <dbReference type="NCBI Taxonomy" id="86028"/>
    <lineage>
        <taxon>Eukaryota</taxon>
        <taxon>Fungi</taxon>
        <taxon>Dikarya</taxon>
        <taxon>Ascomycota</taxon>
        <taxon>Pezizomycotina</taxon>
        <taxon>Leotiomycetes</taxon>
        <taxon>Helotiales</taxon>
        <taxon>Ploettnerulaceae</taxon>
        <taxon>Oculimacula</taxon>
    </lineage>
</organism>
<gene>
    <name evidence="4" type="ORF">VTL71DRAFT_6795</name>
</gene>
<dbReference type="InterPro" id="IPR055066">
    <property type="entry name" value="AASDHPPT_N"/>
</dbReference>
<keyword evidence="2" id="KW-0808">Transferase</keyword>
<dbReference type="EMBL" id="JAZHXI010000017">
    <property type="protein sequence ID" value="KAL2062529.1"/>
    <property type="molecule type" value="Genomic_DNA"/>
</dbReference>
<dbReference type="Gene3D" id="3.90.470.20">
    <property type="entry name" value="4'-phosphopantetheinyl transferase domain"/>
    <property type="match status" value="2"/>
</dbReference>
<reference evidence="4 5" key="1">
    <citation type="journal article" date="2024" name="Commun. Biol.">
        <title>Comparative genomic analysis of thermophilic fungi reveals convergent evolutionary adaptations and gene losses.</title>
        <authorList>
            <person name="Steindorff A.S."/>
            <person name="Aguilar-Pontes M.V."/>
            <person name="Robinson A.J."/>
            <person name="Andreopoulos B."/>
            <person name="LaButti K."/>
            <person name="Kuo A."/>
            <person name="Mondo S."/>
            <person name="Riley R."/>
            <person name="Otillar R."/>
            <person name="Haridas S."/>
            <person name="Lipzen A."/>
            <person name="Grimwood J."/>
            <person name="Schmutz J."/>
            <person name="Clum A."/>
            <person name="Reid I.D."/>
            <person name="Moisan M.C."/>
            <person name="Butler G."/>
            <person name="Nguyen T.T.M."/>
            <person name="Dewar K."/>
            <person name="Conant G."/>
            <person name="Drula E."/>
            <person name="Henrissat B."/>
            <person name="Hansel C."/>
            <person name="Singer S."/>
            <person name="Hutchinson M.I."/>
            <person name="de Vries R.P."/>
            <person name="Natvig D.O."/>
            <person name="Powell A.J."/>
            <person name="Tsang A."/>
            <person name="Grigoriev I.V."/>
        </authorList>
    </citation>
    <scope>NUCLEOTIDE SEQUENCE [LARGE SCALE GENOMIC DNA]</scope>
    <source>
        <strain evidence="4 5">CBS 494.80</strain>
    </source>
</reference>
<name>A0ABR4BXY8_9HELO</name>
<protein>
    <recommendedName>
        <fullName evidence="1">holo-[acyl-carrier-protein] synthase</fullName>
        <ecNumber evidence="1">2.7.8.7</ecNumber>
    </recommendedName>
</protein>
<evidence type="ECO:0000259" key="3">
    <source>
        <dbReference type="Pfam" id="PF22624"/>
    </source>
</evidence>
<dbReference type="PANTHER" id="PTHR12215:SF10">
    <property type="entry name" value="L-AMINOADIPATE-SEMIALDEHYDE DEHYDROGENASE-PHOSPHOPANTETHEINYL TRANSFERASE"/>
    <property type="match status" value="1"/>
</dbReference>
<sequence length="365" mass="40070">MDASNTPHPFIVQWFIDTRPLWPVPKQAKSKDEVQALKTVAAQELSLLSEAEQKSVLRYYHVRDAKTKLASHLLKHFVITKYGGVPWNESTISRGEKGKPFFTSPNLTSDSSSPTRLEFNVSHQAGLVSLIAAINFSSPVSVGTDIVNVSERQALDDAYIDKSGLFSWIDMHSDVFSASELSEMKLKPVPVPNLPKNATLSGYGKDAISRCQWRGKILSVKAVGEDGEDSLVQVDSGVVVEAKRRRFYAFWCLREAYVKMTGEAFAAPWLKELDILGVDAPMPAAGSGESHKGGKGNVLTEGEVKRDFNITFKERKVADVKMELSALGDESMIAGAVKVPSGQSVEMGIWVELDLKDILELAVID</sequence>
<evidence type="ECO:0000313" key="5">
    <source>
        <dbReference type="Proteomes" id="UP001595075"/>
    </source>
</evidence>
<dbReference type="Proteomes" id="UP001595075">
    <property type="component" value="Unassembled WGS sequence"/>
</dbReference>
<evidence type="ECO:0000256" key="1">
    <source>
        <dbReference type="ARBA" id="ARBA00013172"/>
    </source>
</evidence>
<dbReference type="InterPro" id="IPR050559">
    <property type="entry name" value="P-Pant_transferase_sf"/>
</dbReference>
<accession>A0ABR4BXY8</accession>
<dbReference type="EC" id="2.7.8.7" evidence="1"/>
<dbReference type="InterPro" id="IPR037143">
    <property type="entry name" value="4-PPantetheinyl_Trfase_dom_sf"/>
</dbReference>
<dbReference type="SUPFAM" id="SSF56214">
    <property type="entry name" value="4'-phosphopantetheinyl transferase"/>
    <property type="match status" value="2"/>
</dbReference>
<dbReference type="Pfam" id="PF22624">
    <property type="entry name" value="AASDHPPT_N"/>
    <property type="match status" value="1"/>
</dbReference>
<comment type="caution">
    <text evidence="4">The sequence shown here is derived from an EMBL/GenBank/DDBJ whole genome shotgun (WGS) entry which is preliminary data.</text>
</comment>
<evidence type="ECO:0000256" key="2">
    <source>
        <dbReference type="ARBA" id="ARBA00022679"/>
    </source>
</evidence>
<proteinExistence type="predicted"/>
<feature type="domain" description="4'-phosphopantetheinyl transferase N-terminal" evidence="3">
    <location>
        <begin position="43"/>
        <end position="133"/>
    </location>
</feature>
<keyword evidence="5" id="KW-1185">Reference proteome</keyword>